<dbReference type="STRING" id="1379903.ATO8_19264"/>
<gene>
    <name evidence="3" type="ORF">ATO8_19264</name>
</gene>
<dbReference type="SUPFAM" id="SSF53756">
    <property type="entry name" value="UDP-Glycosyltransferase/glycogen phosphorylase"/>
    <property type="match status" value="1"/>
</dbReference>
<evidence type="ECO:0000313" key="3">
    <source>
        <dbReference type="EMBL" id="ETW10992.1"/>
    </source>
</evidence>
<dbReference type="GO" id="GO:0016740">
    <property type="term" value="F:transferase activity"/>
    <property type="evidence" value="ECO:0007669"/>
    <property type="project" value="UniProtKB-KW"/>
</dbReference>
<dbReference type="AlphaFoldDB" id="W4HDZ9"/>
<dbReference type="Gene3D" id="3.40.50.2000">
    <property type="entry name" value="Glycogen Phosphorylase B"/>
    <property type="match status" value="1"/>
</dbReference>
<dbReference type="eggNOG" id="COG1215">
    <property type="taxonomic scope" value="Bacteria"/>
</dbReference>
<keyword evidence="4" id="KW-1185">Reference proteome</keyword>
<dbReference type="SUPFAM" id="SSF53448">
    <property type="entry name" value="Nucleotide-diphospho-sugar transferases"/>
    <property type="match status" value="1"/>
</dbReference>
<dbReference type="Pfam" id="PF00535">
    <property type="entry name" value="Glycos_transf_2"/>
    <property type="match status" value="1"/>
</dbReference>
<dbReference type="PANTHER" id="PTHR43685:SF2">
    <property type="entry name" value="GLYCOSYLTRANSFERASE 2-LIKE DOMAIN-CONTAINING PROTEIN"/>
    <property type="match status" value="1"/>
</dbReference>
<dbReference type="CDD" id="cd00761">
    <property type="entry name" value="Glyco_tranf_GTA_type"/>
    <property type="match status" value="1"/>
</dbReference>
<dbReference type="PANTHER" id="PTHR43685">
    <property type="entry name" value="GLYCOSYLTRANSFERASE"/>
    <property type="match status" value="1"/>
</dbReference>
<proteinExistence type="predicted"/>
<name>W4HDZ9_9RHOB</name>
<dbReference type="PATRIC" id="fig|1317118.6.peg.3949"/>
<dbReference type="Pfam" id="PF13524">
    <property type="entry name" value="Glyco_trans_1_2"/>
    <property type="match status" value="1"/>
</dbReference>
<accession>W4HDZ9</accession>
<feature type="domain" description="Glycosyltransferase 2-like" evidence="1">
    <location>
        <begin position="183"/>
        <end position="276"/>
    </location>
</feature>
<protein>
    <submittedName>
        <fullName evidence="3">Glycosyl transferase family protein</fullName>
    </submittedName>
</protein>
<dbReference type="InterPro" id="IPR001173">
    <property type="entry name" value="Glyco_trans_2-like"/>
</dbReference>
<evidence type="ECO:0000259" key="2">
    <source>
        <dbReference type="Pfam" id="PF13524"/>
    </source>
</evidence>
<dbReference type="InterPro" id="IPR050834">
    <property type="entry name" value="Glycosyltransf_2"/>
</dbReference>
<comment type="caution">
    <text evidence="3">The sequence shown here is derived from an EMBL/GenBank/DDBJ whole genome shotgun (WGS) entry which is preliminary data.</text>
</comment>
<dbReference type="InterPro" id="IPR055259">
    <property type="entry name" value="YkvP/CgeB_Glyco_trans-like"/>
</dbReference>
<feature type="domain" description="Spore protein YkvP/CgeB glycosyl transferase-like" evidence="2">
    <location>
        <begin position="576"/>
        <end position="705"/>
    </location>
</feature>
<dbReference type="InterPro" id="IPR029044">
    <property type="entry name" value="Nucleotide-diphossugar_trans"/>
</dbReference>
<evidence type="ECO:0000259" key="1">
    <source>
        <dbReference type="Pfam" id="PF00535"/>
    </source>
</evidence>
<organism evidence="3 4">
    <name type="scientific">Roseivivax marinus</name>
    <dbReference type="NCBI Taxonomy" id="1379903"/>
    <lineage>
        <taxon>Bacteria</taxon>
        <taxon>Pseudomonadati</taxon>
        <taxon>Pseudomonadota</taxon>
        <taxon>Alphaproteobacteria</taxon>
        <taxon>Rhodobacterales</taxon>
        <taxon>Roseobacteraceae</taxon>
        <taxon>Roseivivax</taxon>
    </lineage>
</organism>
<dbReference type="RefSeq" id="WP_051487929.1">
    <property type="nucleotide sequence ID" value="NZ_AQQW01000018.1"/>
</dbReference>
<reference evidence="3 4" key="1">
    <citation type="journal article" date="2014" name="Antonie Van Leeuwenhoek">
        <title>Roseivivax atlanticus sp. nov., isolated from surface seawater of the Atlantic Ocean.</title>
        <authorList>
            <person name="Li G."/>
            <person name="Lai Q."/>
            <person name="Liu X."/>
            <person name="Sun F."/>
            <person name="Shao Z."/>
        </authorList>
    </citation>
    <scope>NUCLEOTIDE SEQUENCE [LARGE SCALE GENOMIC DNA]</scope>
    <source>
        <strain evidence="3 4">22II-s10s</strain>
    </source>
</reference>
<sequence length="1067" mass="119314">MSEALEKTSDSRDGDRAPEVALIARSRFFDADWYAATFRDVTICGCDPAAHYLWVGADLGRDPGPKFSTRGYLAEHPDVARAGINPLLHYEQSGRSEGRKLGRPMPPAVLLEDALASSIRSERDWAMTRDEAHAVLENVLGARRPASATPMRVLSGFDTLSAARYVAAAEVLYDDASKALKASVVVPTYNRADRVFEAVRSVLEQSHENLELLVVDDGSTDDTAERLAAFSSDPRLRVFWNDHEGVSAARNTGLENATGDYVFYLDSDNVWTRDYLMLALVGLSFSGADCGYAASCLVTDEDEVIGYRGEPFDWEACLQANYVDMNVFAHKRALYAERGGFDTDLRRVVDWDLILRYTREKDVAFLPFIGCKYLEHAGDTGRITVSQPWLYRKVVAEKNRMGLATGAETLDVLSLRIGLKIAAPRDLKAEWGDYHYASSLAVALRRLGHSVRIYFAGEWESAEASKDDLAIVLRGLAGFRPRKGQLTLMWNISHPDQVPYAEYEACHAIMVASRSYAALLSMILERPVYPLLQCTDIDRFHTGLATEPEEEVETPGLFVGNSRNEYRQMVRWSVDNDVDLEVFGTRWEQFLPPYRVKGLNIPNERLSEKYRGAGFVLNDHWQSMKDFGLVSNRVFDVVASGGRLVSDHIPTIETIFGDVVECVESEAAFRNAVSGPSPVSAERRTAAADYVARTHSFDARARTICSVIRNALVASAEELAQTPDFARQSDPRRRVGLLMQRGRAWWTSSAFIRLIGPLTTEHAHEEIGLDIVALDDVDDPRLLECDVCIVQRIAVPETSRAEKLIATLEAREISLYVDTDDAFFLHEDYGEPDTALRMLMAAAKEVWFSTKALSELYADIAVKRARVRPNALDPRFWRNYRSAPATDVFHNPLRIVYMGTATHSEDLAVVMPAFERLARDYPDRFHLTLIGITNTRYDVPWMSAYLPRGKRSYPAFARHLARETFFDVGIAPLADTPFNAAKSDVKFLDYSAMGLLSVLAEGTAYRDAIDAGLAIGCSTNPDDWYDAIAAILERPEDFAAMREKAHAYLWEERSVLTDPLPLADLVK</sequence>
<dbReference type="Proteomes" id="UP000019063">
    <property type="component" value="Unassembled WGS sequence"/>
</dbReference>
<keyword evidence="3" id="KW-0808">Transferase</keyword>
<dbReference type="EMBL" id="AQQW01000018">
    <property type="protein sequence ID" value="ETW10992.1"/>
    <property type="molecule type" value="Genomic_DNA"/>
</dbReference>
<dbReference type="eggNOG" id="COG4641">
    <property type="taxonomic scope" value="Bacteria"/>
</dbReference>
<dbReference type="Gene3D" id="3.90.550.10">
    <property type="entry name" value="Spore Coat Polysaccharide Biosynthesis Protein SpsA, Chain A"/>
    <property type="match status" value="1"/>
</dbReference>
<evidence type="ECO:0000313" key="4">
    <source>
        <dbReference type="Proteomes" id="UP000019063"/>
    </source>
</evidence>